<sequence length="184" mass="21155">MTLKKAIILISSVLVVVLIGAGLFLYNYNFSEKVNVERTAVVFTLNDSSSAKSTSIKVNGKLYKPLFRQNKFIGTFTIDAYDFTKDQNVTLFITQRNKDINMGSLFYLDPSPPHNIKQYGLIWFDDKFENINIWPSTTWIELKDKNPAFIATGSNYEQATENQILLRKKFGEAFVPHEYDYVVK</sequence>
<evidence type="ECO:0000313" key="3">
    <source>
        <dbReference type="Proteomes" id="UP000609346"/>
    </source>
</evidence>
<dbReference type="Proteomes" id="UP000609346">
    <property type="component" value="Unassembled WGS sequence"/>
</dbReference>
<gene>
    <name evidence="2" type="ORF">H8B09_28635</name>
</gene>
<dbReference type="EMBL" id="JACXZA010000011">
    <property type="protein sequence ID" value="MBD3922710.1"/>
    <property type="molecule type" value="Genomic_DNA"/>
</dbReference>
<protein>
    <submittedName>
        <fullName evidence="2">Uncharacterized protein</fullName>
    </submittedName>
</protein>
<feature type="transmembrane region" description="Helical" evidence="1">
    <location>
        <begin position="6"/>
        <end position="28"/>
    </location>
</feature>
<dbReference type="RefSeq" id="WP_191207016.1">
    <property type="nucleotide sequence ID" value="NZ_JACXZA010000011.1"/>
</dbReference>
<reference evidence="2 3" key="1">
    <citation type="submission" date="2020-09" db="EMBL/GenBank/DDBJ databases">
        <title>Paenibacillus sp. strain PR3 16S rRNA gene Genome sequencing and assembly.</title>
        <authorList>
            <person name="Kim J."/>
        </authorList>
    </citation>
    <scope>NUCLEOTIDE SEQUENCE [LARGE SCALE GENOMIC DNA]</scope>
    <source>
        <strain evidence="2 3">PR3</strain>
    </source>
</reference>
<organism evidence="2 3">
    <name type="scientific">Paenibacillus terricola</name>
    <dbReference type="NCBI Taxonomy" id="2763503"/>
    <lineage>
        <taxon>Bacteria</taxon>
        <taxon>Bacillati</taxon>
        <taxon>Bacillota</taxon>
        <taxon>Bacilli</taxon>
        <taxon>Bacillales</taxon>
        <taxon>Paenibacillaceae</taxon>
        <taxon>Paenibacillus</taxon>
    </lineage>
</organism>
<evidence type="ECO:0000256" key="1">
    <source>
        <dbReference type="SAM" id="Phobius"/>
    </source>
</evidence>
<keyword evidence="1" id="KW-0812">Transmembrane</keyword>
<proteinExistence type="predicted"/>
<evidence type="ECO:0000313" key="2">
    <source>
        <dbReference type="EMBL" id="MBD3922710.1"/>
    </source>
</evidence>
<keyword evidence="1" id="KW-1133">Transmembrane helix</keyword>
<keyword evidence="1" id="KW-0472">Membrane</keyword>
<name>A0ABR8N681_9BACL</name>
<comment type="caution">
    <text evidence="2">The sequence shown here is derived from an EMBL/GenBank/DDBJ whole genome shotgun (WGS) entry which is preliminary data.</text>
</comment>
<accession>A0ABR8N681</accession>
<keyword evidence="3" id="KW-1185">Reference proteome</keyword>